<dbReference type="STRING" id="1016849.A0A0D1Y6J6"/>
<organism evidence="2 3">
    <name type="scientific">Exophiala sideris</name>
    <dbReference type="NCBI Taxonomy" id="1016849"/>
    <lineage>
        <taxon>Eukaryota</taxon>
        <taxon>Fungi</taxon>
        <taxon>Dikarya</taxon>
        <taxon>Ascomycota</taxon>
        <taxon>Pezizomycotina</taxon>
        <taxon>Eurotiomycetes</taxon>
        <taxon>Chaetothyriomycetidae</taxon>
        <taxon>Chaetothyriales</taxon>
        <taxon>Herpotrichiellaceae</taxon>
        <taxon>Exophiala</taxon>
    </lineage>
</organism>
<dbReference type="InterPro" id="IPR010451">
    <property type="entry name" value="Acetoacetate_decarboxylase"/>
</dbReference>
<gene>
    <name evidence="2" type="ORF">PV11_10187</name>
</gene>
<proteinExistence type="predicted"/>
<evidence type="ECO:0000256" key="1">
    <source>
        <dbReference type="SAM" id="MobiDB-lite"/>
    </source>
</evidence>
<evidence type="ECO:0008006" key="4">
    <source>
        <dbReference type="Google" id="ProtNLM"/>
    </source>
</evidence>
<dbReference type="Gene3D" id="2.40.400.10">
    <property type="entry name" value="Acetoacetate decarboxylase-like"/>
    <property type="match status" value="1"/>
</dbReference>
<dbReference type="InterPro" id="IPR023375">
    <property type="entry name" value="ADC_dom_sf"/>
</dbReference>
<dbReference type="EMBL" id="KN846954">
    <property type="protein sequence ID" value="KIV78472.1"/>
    <property type="molecule type" value="Genomic_DNA"/>
</dbReference>
<accession>A0A0D1Y6J6</accession>
<dbReference type="AlphaFoldDB" id="A0A0D1Y6J6"/>
<evidence type="ECO:0000313" key="3">
    <source>
        <dbReference type="Proteomes" id="UP000053599"/>
    </source>
</evidence>
<dbReference type="Pfam" id="PF06314">
    <property type="entry name" value="ADC"/>
    <property type="match status" value="1"/>
</dbReference>
<feature type="compositionally biased region" description="Polar residues" evidence="1">
    <location>
        <begin position="20"/>
        <end position="31"/>
    </location>
</feature>
<dbReference type="OrthoDB" id="1047367at2759"/>
<protein>
    <recommendedName>
        <fullName evidence="4">Acetoacetate decarboxylase</fullName>
    </recommendedName>
</protein>
<dbReference type="HOGENOM" id="CLU_042700_0_0_1"/>
<feature type="region of interest" description="Disordered" evidence="1">
    <location>
        <begin position="1"/>
        <end position="31"/>
    </location>
</feature>
<dbReference type="SUPFAM" id="SSF160104">
    <property type="entry name" value="Acetoacetate decarboxylase-like"/>
    <property type="match status" value="1"/>
</dbReference>
<reference evidence="2 3" key="1">
    <citation type="submission" date="2015-01" db="EMBL/GenBank/DDBJ databases">
        <title>The Genome Sequence of Exophiala sideris CBS121828.</title>
        <authorList>
            <consortium name="The Broad Institute Genomics Platform"/>
            <person name="Cuomo C."/>
            <person name="de Hoog S."/>
            <person name="Gorbushina A."/>
            <person name="Stielow B."/>
            <person name="Teixiera M."/>
            <person name="Abouelleil A."/>
            <person name="Chapman S.B."/>
            <person name="Priest M."/>
            <person name="Young S.K."/>
            <person name="Wortman J."/>
            <person name="Nusbaum C."/>
            <person name="Birren B."/>
        </authorList>
    </citation>
    <scope>NUCLEOTIDE SEQUENCE [LARGE SCALE GENOMIC DNA]</scope>
    <source>
        <strain evidence="2 3">CBS 121828</strain>
    </source>
</reference>
<sequence length="279" mass="31195">MTKGYHRMPLGYGPSPGPRQDTQGRPYSGWSQSSSEVYTVTFRAPRHQLAALLPHECFSIEGQGESAQASFKFTKLVNLPWLAGRGYNHFGLYIHDVVCRGKQEEIHGAYLSVLFENMADPIITGRDELGYAKVYATLDDTRDSSSLNVEMGWEGSQWGHLAIRGLKQISEDTDKYLIEPLLHLKYFPRTGDVGAADVEYPTVTPGRSVCLQEVYEAEPTNVELSFKSLGWSSLPTLHHIVDELAGIQILEIEKARFEIQKGGHDVGNQRSILVEDRKA</sequence>
<evidence type="ECO:0000313" key="2">
    <source>
        <dbReference type="EMBL" id="KIV78472.1"/>
    </source>
</evidence>
<dbReference type="GO" id="GO:0016829">
    <property type="term" value="F:lyase activity"/>
    <property type="evidence" value="ECO:0007669"/>
    <property type="project" value="InterPro"/>
</dbReference>
<name>A0A0D1Y6J6_9EURO</name>
<dbReference type="Proteomes" id="UP000053599">
    <property type="component" value="Unassembled WGS sequence"/>
</dbReference>